<comment type="caution">
    <text evidence="1">The sequence shown here is derived from an EMBL/GenBank/DDBJ whole genome shotgun (WGS) entry which is preliminary data.</text>
</comment>
<dbReference type="AlphaFoldDB" id="A0A0Q0Z381"/>
<proteinExistence type="predicted"/>
<accession>A0A0Q0Z381</accession>
<dbReference type="NCBIfam" id="TIGR03544">
    <property type="entry name" value="DivI1A_domain"/>
    <property type="match status" value="1"/>
</dbReference>
<evidence type="ECO:0008006" key="3">
    <source>
        <dbReference type="Google" id="ProtNLM"/>
    </source>
</evidence>
<dbReference type="RefSeq" id="WP_245622189.1">
    <property type="nucleotide sequence ID" value="NZ_LKST01000003.1"/>
</dbReference>
<reference evidence="1 2" key="1">
    <citation type="submission" date="2015-10" db="EMBL/GenBank/DDBJ databases">
        <title>Corynebacteirum lowii and Corynebacterium oculi species nova, derived from human clinical disease and and emended description of Corynebacterium mastiditis.</title>
        <authorList>
            <person name="Bernard K."/>
            <person name="Pacheco A.L."/>
            <person name="Mcdougall C."/>
            <person name="Burtx T."/>
            <person name="Weibe D."/>
            <person name="Tyler S."/>
            <person name="Olson A.B."/>
            <person name="Cnockaert M."/>
            <person name="Eguchi H."/>
            <person name="Kuwahara T."/>
            <person name="Nakayama-Imaohji H."/>
            <person name="Boudewijins M."/>
            <person name="Van Hoecke F."/>
            <person name="Bernier A.-M."/>
            <person name="Vandamme P."/>
        </authorList>
    </citation>
    <scope>NUCLEOTIDE SEQUENCE [LARGE SCALE GENOMIC DNA]</scope>
    <source>
        <strain evidence="1 2">NML 130210</strain>
    </source>
</reference>
<keyword evidence="2" id="KW-1185">Reference proteome</keyword>
<protein>
    <recommendedName>
        <fullName evidence="3">DivIVA domain-containing protein</fullName>
    </recommendedName>
</protein>
<dbReference type="PATRIC" id="fig|1544416.3.peg.1807"/>
<evidence type="ECO:0000313" key="1">
    <source>
        <dbReference type="EMBL" id="KQB83735.1"/>
    </source>
</evidence>
<evidence type="ECO:0000313" key="2">
    <source>
        <dbReference type="Proteomes" id="UP000050517"/>
    </source>
</evidence>
<organism evidence="1 2">
    <name type="scientific">Corynebacterium oculi</name>
    <dbReference type="NCBI Taxonomy" id="1544416"/>
    <lineage>
        <taxon>Bacteria</taxon>
        <taxon>Bacillati</taxon>
        <taxon>Actinomycetota</taxon>
        <taxon>Actinomycetes</taxon>
        <taxon>Mycobacteriales</taxon>
        <taxon>Corynebacteriaceae</taxon>
        <taxon>Corynebacterium</taxon>
    </lineage>
</organism>
<dbReference type="Gene3D" id="6.10.250.660">
    <property type="match status" value="1"/>
</dbReference>
<dbReference type="STRING" id="1544416.Cocul_01807"/>
<sequence length="100" mass="11486">MTFVMWILLIVVLCALTVVGTWAWGRIFGRGEVDGPMVEGARVREHNQEALDRGDLDDVRFDVVVRGYRPDQVDAVIESLWQRIESLEDRAAQRERVESD</sequence>
<dbReference type="Proteomes" id="UP000050517">
    <property type="component" value="Unassembled WGS sequence"/>
</dbReference>
<gene>
    <name evidence="1" type="ORF">Cocul_01807</name>
</gene>
<dbReference type="InterPro" id="IPR019933">
    <property type="entry name" value="DivIVA_domain"/>
</dbReference>
<name>A0A0Q0Z381_9CORY</name>
<dbReference type="EMBL" id="LKST01000003">
    <property type="protein sequence ID" value="KQB83735.1"/>
    <property type="molecule type" value="Genomic_DNA"/>
</dbReference>